<evidence type="ECO:0000313" key="7">
    <source>
        <dbReference type="Proteomes" id="UP000799436"/>
    </source>
</evidence>
<dbReference type="InterPro" id="IPR026591">
    <property type="entry name" value="Sirtuin_cat_small_dom_sf"/>
</dbReference>
<dbReference type="Proteomes" id="UP000799436">
    <property type="component" value="Unassembled WGS sequence"/>
</dbReference>
<keyword evidence="3" id="KW-0520">NAD</keyword>
<sequence>MLTAQITQPGRTTQAARITAGQICTNLETWGNTGRSASNPRYCVSSCLVSFSCRILIVIGAGLSRPSGLPTFRQDASFWVRPMEEIATRSGFNRNRLEVWDAYDRMRMLVVRARPNAGHIALAKLAAAKPEALTITQNIDELSQRAGHPVDRSVQLHGSVLEAKCSAACPGTIRIEQPDPLLDMANKDLPMCLACSSVTRPGVVWFGERLPSDALARIETWLYSGRNIELVLVIGTQRTSFVNETLGQGASLAWFNIVDGMMDDLGDANWFVNGDASQTLPYFIDLTLSEH</sequence>
<proteinExistence type="inferred from homology"/>
<feature type="domain" description="Deacetylase sirtuin-type" evidence="5">
    <location>
        <begin position="30"/>
        <end position="291"/>
    </location>
</feature>
<dbReference type="PROSITE" id="PS50305">
    <property type="entry name" value="SIRTUIN"/>
    <property type="match status" value="1"/>
</dbReference>
<dbReference type="Gene3D" id="3.30.1600.10">
    <property type="entry name" value="SIR2/SIRT2 'Small Domain"/>
    <property type="match status" value="1"/>
</dbReference>
<dbReference type="Gene3D" id="3.40.50.1220">
    <property type="entry name" value="TPP-binding domain"/>
    <property type="match status" value="1"/>
</dbReference>
<dbReference type="GO" id="GO:0005634">
    <property type="term" value="C:nucleus"/>
    <property type="evidence" value="ECO:0007669"/>
    <property type="project" value="TreeGrafter"/>
</dbReference>
<keyword evidence="2" id="KW-0808">Transferase</keyword>
<dbReference type="InterPro" id="IPR050134">
    <property type="entry name" value="NAD-dep_sirtuin_deacylases"/>
</dbReference>
<dbReference type="GO" id="GO:0017136">
    <property type="term" value="F:histone deacetylase activity, NAD-dependent"/>
    <property type="evidence" value="ECO:0007669"/>
    <property type="project" value="TreeGrafter"/>
</dbReference>
<evidence type="ECO:0000259" key="5">
    <source>
        <dbReference type="PROSITE" id="PS50305"/>
    </source>
</evidence>
<comment type="caution">
    <text evidence="4">Lacks conserved residue(s) required for the propagation of feature annotation.</text>
</comment>
<keyword evidence="7" id="KW-1185">Reference proteome</keyword>
<evidence type="ECO:0000256" key="2">
    <source>
        <dbReference type="ARBA" id="ARBA00022679"/>
    </source>
</evidence>
<dbReference type="OrthoDB" id="424302at2759"/>
<dbReference type="InterPro" id="IPR003000">
    <property type="entry name" value="Sirtuin"/>
</dbReference>
<protein>
    <submittedName>
        <fullName evidence="6">DHS-like NAD/FAD-binding domain-containing protein</fullName>
    </submittedName>
</protein>
<dbReference type="AlphaFoldDB" id="A0A6G1KXP1"/>
<comment type="similarity">
    <text evidence="1">Belongs to the sirtuin family. Class I subfamily.</text>
</comment>
<evidence type="ECO:0000256" key="4">
    <source>
        <dbReference type="PROSITE-ProRule" id="PRU00236"/>
    </source>
</evidence>
<evidence type="ECO:0000256" key="1">
    <source>
        <dbReference type="ARBA" id="ARBA00006924"/>
    </source>
</evidence>
<dbReference type="EMBL" id="ML995893">
    <property type="protein sequence ID" value="KAF2765395.1"/>
    <property type="molecule type" value="Genomic_DNA"/>
</dbReference>
<dbReference type="PANTHER" id="PTHR11085">
    <property type="entry name" value="NAD-DEPENDENT PROTEIN DEACYLASE SIRTUIN-5, MITOCHONDRIAL-RELATED"/>
    <property type="match status" value="1"/>
</dbReference>
<dbReference type="GO" id="GO:0070403">
    <property type="term" value="F:NAD+ binding"/>
    <property type="evidence" value="ECO:0007669"/>
    <property type="project" value="InterPro"/>
</dbReference>
<organism evidence="6 7">
    <name type="scientific">Teratosphaeria nubilosa</name>
    <dbReference type="NCBI Taxonomy" id="161662"/>
    <lineage>
        <taxon>Eukaryota</taxon>
        <taxon>Fungi</taxon>
        <taxon>Dikarya</taxon>
        <taxon>Ascomycota</taxon>
        <taxon>Pezizomycotina</taxon>
        <taxon>Dothideomycetes</taxon>
        <taxon>Dothideomycetidae</taxon>
        <taxon>Mycosphaerellales</taxon>
        <taxon>Teratosphaeriaceae</taxon>
        <taxon>Teratosphaeria</taxon>
    </lineage>
</organism>
<evidence type="ECO:0000313" key="6">
    <source>
        <dbReference type="EMBL" id="KAF2765395.1"/>
    </source>
</evidence>
<evidence type="ECO:0000256" key="3">
    <source>
        <dbReference type="ARBA" id="ARBA00023027"/>
    </source>
</evidence>
<gene>
    <name evidence="6" type="ORF">EJ03DRAFT_369266</name>
</gene>
<dbReference type="InterPro" id="IPR026590">
    <property type="entry name" value="Ssirtuin_cat_dom"/>
</dbReference>
<accession>A0A6G1KXP1</accession>
<dbReference type="PANTHER" id="PTHR11085:SF10">
    <property type="entry name" value="NAD-DEPENDENT PROTEIN DEACYLASE SIRTUIN-5, MITOCHONDRIAL-RELATED"/>
    <property type="match status" value="1"/>
</dbReference>
<dbReference type="SUPFAM" id="SSF52467">
    <property type="entry name" value="DHS-like NAD/FAD-binding domain"/>
    <property type="match status" value="1"/>
</dbReference>
<reference evidence="6" key="1">
    <citation type="journal article" date="2020" name="Stud. Mycol.">
        <title>101 Dothideomycetes genomes: a test case for predicting lifestyles and emergence of pathogens.</title>
        <authorList>
            <person name="Haridas S."/>
            <person name="Albert R."/>
            <person name="Binder M."/>
            <person name="Bloem J."/>
            <person name="Labutti K."/>
            <person name="Salamov A."/>
            <person name="Andreopoulos B."/>
            <person name="Baker S."/>
            <person name="Barry K."/>
            <person name="Bills G."/>
            <person name="Bluhm B."/>
            <person name="Cannon C."/>
            <person name="Castanera R."/>
            <person name="Culley D."/>
            <person name="Daum C."/>
            <person name="Ezra D."/>
            <person name="Gonzalez J."/>
            <person name="Henrissat B."/>
            <person name="Kuo A."/>
            <person name="Liang C."/>
            <person name="Lipzen A."/>
            <person name="Lutzoni F."/>
            <person name="Magnuson J."/>
            <person name="Mondo S."/>
            <person name="Nolan M."/>
            <person name="Ohm R."/>
            <person name="Pangilinan J."/>
            <person name="Park H.-J."/>
            <person name="Ramirez L."/>
            <person name="Alfaro M."/>
            <person name="Sun H."/>
            <person name="Tritt A."/>
            <person name="Yoshinaga Y."/>
            <person name="Zwiers L.-H."/>
            <person name="Turgeon B."/>
            <person name="Goodwin S."/>
            <person name="Spatafora J."/>
            <person name="Crous P."/>
            <person name="Grigoriev I."/>
        </authorList>
    </citation>
    <scope>NUCLEOTIDE SEQUENCE</scope>
    <source>
        <strain evidence="6">CBS 116005</strain>
    </source>
</reference>
<name>A0A6G1KXP1_9PEZI</name>
<dbReference type="InterPro" id="IPR029035">
    <property type="entry name" value="DHS-like_NAD/FAD-binding_dom"/>
</dbReference>
<dbReference type="Pfam" id="PF02146">
    <property type="entry name" value="SIR2"/>
    <property type="match status" value="1"/>
</dbReference>